<sequence>MLNMTTIDLLPNVSVFSDQGSRAYQEDRYLVRKLHLPVKNGVGLLLAVMDGHFGSEVSVLVSEILEETFTQNLIKRKGQVDLALEITFRDIIVRCQSFDQGSTLSVVYIPVSDSGFYTFAHVAHLGDSPVFAIDASGNLIHTTEHNVSQNSHDAELIARQNKRMIESGDLLISPKALTLDLRFLQLTRSVGDSTFNKVLIREPEYQQVPINKGSMLIIASDGIFVDENHLKLYKTLLEKGGEGQNASDIGRWALDQGANDNITVIVWKP</sequence>
<dbReference type="AlphaFoldDB" id="A0A3B0YL21"/>
<dbReference type="EMBL" id="UOFL01000072">
    <property type="protein sequence ID" value="VAW74939.1"/>
    <property type="molecule type" value="Genomic_DNA"/>
</dbReference>
<evidence type="ECO:0000259" key="1">
    <source>
        <dbReference type="PROSITE" id="PS51746"/>
    </source>
</evidence>
<dbReference type="InterPro" id="IPR036457">
    <property type="entry name" value="PPM-type-like_dom_sf"/>
</dbReference>
<feature type="domain" description="PPM-type phosphatase" evidence="1">
    <location>
        <begin position="12"/>
        <end position="269"/>
    </location>
</feature>
<dbReference type="PANTHER" id="PTHR47992">
    <property type="entry name" value="PROTEIN PHOSPHATASE"/>
    <property type="match status" value="1"/>
</dbReference>
<dbReference type="Pfam" id="PF00481">
    <property type="entry name" value="PP2C"/>
    <property type="match status" value="1"/>
</dbReference>
<name>A0A3B0YL21_9ZZZZ</name>
<proteinExistence type="predicted"/>
<dbReference type="InterPro" id="IPR001932">
    <property type="entry name" value="PPM-type_phosphatase-like_dom"/>
</dbReference>
<protein>
    <recommendedName>
        <fullName evidence="1">PPM-type phosphatase domain-containing protein</fullName>
    </recommendedName>
</protein>
<dbReference type="Gene3D" id="3.60.40.10">
    <property type="entry name" value="PPM-type phosphatase domain"/>
    <property type="match status" value="1"/>
</dbReference>
<dbReference type="GO" id="GO:0004722">
    <property type="term" value="F:protein serine/threonine phosphatase activity"/>
    <property type="evidence" value="ECO:0007669"/>
    <property type="project" value="InterPro"/>
</dbReference>
<dbReference type="PROSITE" id="PS51746">
    <property type="entry name" value="PPM_2"/>
    <property type="match status" value="1"/>
</dbReference>
<dbReference type="SUPFAM" id="SSF81606">
    <property type="entry name" value="PP2C-like"/>
    <property type="match status" value="1"/>
</dbReference>
<gene>
    <name evidence="2" type="ORF">MNBD_GAMMA12-2468</name>
</gene>
<dbReference type="InterPro" id="IPR015655">
    <property type="entry name" value="PP2C"/>
</dbReference>
<organism evidence="2">
    <name type="scientific">hydrothermal vent metagenome</name>
    <dbReference type="NCBI Taxonomy" id="652676"/>
    <lineage>
        <taxon>unclassified sequences</taxon>
        <taxon>metagenomes</taxon>
        <taxon>ecological metagenomes</taxon>
    </lineage>
</organism>
<dbReference type="SMART" id="SM00332">
    <property type="entry name" value="PP2Cc"/>
    <property type="match status" value="1"/>
</dbReference>
<evidence type="ECO:0000313" key="2">
    <source>
        <dbReference type="EMBL" id="VAW74939.1"/>
    </source>
</evidence>
<reference evidence="2" key="1">
    <citation type="submission" date="2018-06" db="EMBL/GenBank/DDBJ databases">
        <authorList>
            <person name="Zhirakovskaya E."/>
        </authorList>
    </citation>
    <scope>NUCLEOTIDE SEQUENCE</scope>
</reference>
<dbReference type="CDD" id="cd00143">
    <property type="entry name" value="PP2Cc"/>
    <property type="match status" value="1"/>
</dbReference>
<accession>A0A3B0YL21</accession>